<keyword evidence="4" id="KW-1185">Reference proteome</keyword>
<name>A0ABU5N0T4_9BACT</name>
<evidence type="ECO:0000256" key="1">
    <source>
        <dbReference type="SAM" id="SignalP"/>
    </source>
</evidence>
<protein>
    <submittedName>
        <fullName evidence="3">DUF1080 domain-containing protein</fullName>
    </submittedName>
</protein>
<accession>A0ABU5N0T4</accession>
<proteinExistence type="predicted"/>
<feature type="chain" id="PRO_5047220106" evidence="1">
    <location>
        <begin position="20"/>
        <end position="209"/>
    </location>
</feature>
<dbReference type="RefSeq" id="WP_322609825.1">
    <property type="nucleotide sequence ID" value="NZ_JARVCO010000012.1"/>
</dbReference>
<sequence>MKKILSVLILFAAVLLSHGAPEKFVSLFDGKSSNGWKGALGNYDFSDGMIRCQKGRGGTIYTEQQFTNFVVRFEFKLPPGGNNGLAIRYPGQGNPAYAGMCELQVLDNTAPKYAKLDPRQYHGSAYGMVAAERGHLKPVGEWNAQTVTVVGSSIKVELNGAVILDCDLAAVTQFMQNKAHLGKERTFGHFGFAGHNDPVAFRNIYLKEL</sequence>
<keyword evidence="1" id="KW-0732">Signal</keyword>
<feature type="domain" description="3-keto-alpha-glucoside-1,2-lyase/3-keto-2-hydroxy-glucal hydratase" evidence="2">
    <location>
        <begin position="24"/>
        <end position="207"/>
    </location>
</feature>
<organism evidence="3 4">
    <name type="scientific">Pontiella agarivorans</name>
    <dbReference type="NCBI Taxonomy" id="3038953"/>
    <lineage>
        <taxon>Bacteria</taxon>
        <taxon>Pseudomonadati</taxon>
        <taxon>Kiritimatiellota</taxon>
        <taxon>Kiritimatiellia</taxon>
        <taxon>Kiritimatiellales</taxon>
        <taxon>Pontiellaceae</taxon>
        <taxon>Pontiella</taxon>
    </lineage>
</organism>
<dbReference type="InterPro" id="IPR010496">
    <property type="entry name" value="AL/BT2_dom"/>
</dbReference>
<evidence type="ECO:0000259" key="2">
    <source>
        <dbReference type="Pfam" id="PF06439"/>
    </source>
</evidence>
<reference evidence="3 4" key="1">
    <citation type="journal article" date="2024" name="Appl. Environ. Microbiol.">
        <title>Pontiella agarivorans sp. nov., a novel marine anaerobic bacterium capable of degrading macroalgal polysaccharides and fixing nitrogen.</title>
        <authorList>
            <person name="Liu N."/>
            <person name="Kivenson V."/>
            <person name="Peng X."/>
            <person name="Cui Z."/>
            <person name="Lankiewicz T.S."/>
            <person name="Gosselin K.M."/>
            <person name="English C.J."/>
            <person name="Blair E.M."/>
            <person name="O'Malley M.A."/>
            <person name="Valentine D.L."/>
        </authorList>
    </citation>
    <scope>NUCLEOTIDE SEQUENCE [LARGE SCALE GENOMIC DNA]</scope>
    <source>
        <strain evidence="3 4">NLcol2</strain>
    </source>
</reference>
<evidence type="ECO:0000313" key="3">
    <source>
        <dbReference type="EMBL" id="MDZ8120047.1"/>
    </source>
</evidence>
<evidence type="ECO:0000313" key="4">
    <source>
        <dbReference type="Proteomes" id="UP001290861"/>
    </source>
</evidence>
<feature type="signal peptide" evidence="1">
    <location>
        <begin position="1"/>
        <end position="19"/>
    </location>
</feature>
<comment type="caution">
    <text evidence="3">The sequence shown here is derived from an EMBL/GenBank/DDBJ whole genome shotgun (WGS) entry which is preliminary data.</text>
</comment>
<dbReference type="EMBL" id="JARVCO010000012">
    <property type="protein sequence ID" value="MDZ8120047.1"/>
    <property type="molecule type" value="Genomic_DNA"/>
</dbReference>
<gene>
    <name evidence="3" type="ORF">P9H32_15560</name>
</gene>
<dbReference type="Proteomes" id="UP001290861">
    <property type="component" value="Unassembled WGS sequence"/>
</dbReference>
<dbReference type="Pfam" id="PF06439">
    <property type="entry name" value="3keto-disac_hyd"/>
    <property type="match status" value="1"/>
</dbReference>
<dbReference type="Gene3D" id="2.60.120.560">
    <property type="entry name" value="Exo-inulinase, domain 1"/>
    <property type="match status" value="1"/>
</dbReference>